<accession>A0A5C7BJM1</accession>
<dbReference type="Proteomes" id="UP000321938">
    <property type="component" value="Unassembled WGS sequence"/>
</dbReference>
<proteinExistence type="predicted"/>
<name>A0A5C7BJM1_9FLAO</name>
<dbReference type="AlphaFoldDB" id="A0A5C7BJM1"/>
<dbReference type="STRING" id="1123037.GCA_000425305_03139"/>
<sequence length="202" mass="23968">MKLIVLDMMKFNVLIVLIAVLSFSDVIAQNKNEKEFRISIDQYPKNTQIVLLNIPKNAKRIRHYQETDEKKLSYESKFKFKKYWFSVEFNSDGVLEDIEKTIKEKELKETVKEALYLFLETQASKYSIIKIQEQYLYSSKISEVDFLNAILRSSSSINSNYEIIIAIKSDKEWQLKEMTFDSNGRFLNARNLQPDSYEYIMY</sequence>
<evidence type="ECO:0000313" key="2">
    <source>
        <dbReference type="Proteomes" id="UP000321938"/>
    </source>
</evidence>
<keyword evidence="2" id="KW-1185">Reference proteome</keyword>
<dbReference type="SUPFAM" id="SSF160574">
    <property type="entry name" value="BT0923-like"/>
    <property type="match status" value="1"/>
</dbReference>
<evidence type="ECO:0000313" key="1">
    <source>
        <dbReference type="EMBL" id="TXE19428.1"/>
    </source>
</evidence>
<gene>
    <name evidence="1" type="ORF">ES692_03870</name>
</gene>
<organism evidence="1 2">
    <name type="scientific">Psychroserpens burtonensis</name>
    <dbReference type="NCBI Taxonomy" id="49278"/>
    <lineage>
        <taxon>Bacteria</taxon>
        <taxon>Pseudomonadati</taxon>
        <taxon>Bacteroidota</taxon>
        <taxon>Flavobacteriia</taxon>
        <taxon>Flavobacteriales</taxon>
        <taxon>Flavobacteriaceae</taxon>
        <taxon>Psychroserpens</taxon>
    </lineage>
</organism>
<dbReference type="OrthoDB" id="943438at2"/>
<reference evidence="1 2" key="1">
    <citation type="submission" date="2019-08" db="EMBL/GenBank/DDBJ databases">
        <title>Genome of Psychroserpens burtonensis ACAM 167.</title>
        <authorList>
            <person name="Bowman J.P."/>
        </authorList>
    </citation>
    <scope>NUCLEOTIDE SEQUENCE [LARGE SCALE GENOMIC DNA]</scope>
    <source>
        <strain evidence="1 2">ACAM 167</strain>
    </source>
</reference>
<protein>
    <submittedName>
        <fullName evidence="1">Uncharacterized protein</fullName>
    </submittedName>
</protein>
<dbReference type="RefSeq" id="WP_028872837.1">
    <property type="nucleotide sequence ID" value="NZ_VOSB01000004.1"/>
</dbReference>
<comment type="caution">
    <text evidence="1">The sequence shown here is derived from an EMBL/GenBank/DDBJ whole genome shotgun (WGS) entry which is preliminary data.</text>
</comment>
<dbReference type="EMBL" id="VOSB01000004">
    <property type="protein sequence ID" value="TXE19428.1"/>
    <property type="molecule type" value="Genomic_DNA"/>
</dbReference>